<dbReference type="OrthoDB" id="1119934at2"/>
<evidence type="ECO:0000313" key="4">
    <source>
        <dbReference type="Proteomes" id="UP000241507"/>
    </source>
</evidence>
<dbReference type="PROSITE" id="PS51257">
    <property type="entry name" value="PROKAR_LIPOPROTEIN"/>
    <property type="match status" value="1"/>
</dbReference>
<dbReference type="KEGG" id="grs:C7S20_03120"/>
<keyword evidence="1" id="KW-0732">Signal</keyword>
<organism evidence="3 4">
    <name type="scientific">Christiangramia fulva</name>
    <dbReference type="NCBI Taxonomy" id="2126553"/>
    <lineage>
        <taxon>Bacteria</taxon>
        <taxon>Pseudomonadati</taxon>
        <taxon>Bacteroidota</taxon>
        <taxon>Flavobacteriia</taxon>
        <taxon>Flavobacteriales</taxon>
        <taxon>Flavobacteriaceae</taxon>
        <taxon>Christiangramia</taxon>
    </lineage>
</organism>
<feature type="signal peptide" evidence="1">
    <location>
        <begin position="1"/>
        <end position="21"/>
    </location>
</feature>
<feature type="domain" description="FAS1" evidence="2">
    <location>
        <begin position="66"/>
        <end position="209"/>
    </location>
</feature>
<keyword evidence="4" id="KW-1185">Reference proteome</keyword>
<sequence length="212" mass="22863">MKFLKKTLLPLSVMSILIFTASCSTESADQQDMNTEMSIFKTLDLAAKNSNSTDADSKAPAPKKGEDPIAQIAIDNGGFTQLVDALKYVDEELNAGLVDLFLNGTDQYTVFAPTDEAFAKLYEALNISSIRELPADLVLNVLLYHVTDGRRASNSVVPKKNMRYIDTLLGESFSVDSNAKITAIGNTATIIAADISASNGIIHVIDTVLLPM</sequence>
<dbReference type="Proteomes" id="UP000241507">
    <property type="component" value="Chromosome"/>
</dbReference>
<evidence type="ECO:0000313" key="3">
    <source>
        <dbReference type="EMBL" id="AVR44329.1"/>
    </source>
</evidence>
<evidence type="ECO:0000256" key="1">
    <source>
        <dbReference type="SAM" id="SignalP"/>
    </source>
</evidence>
<reference evidence="4" key="1">
    <citation type="submission" date="2018-03" db="EMBL/GenBank/DDBJ databases">
        <title>Gramella fulva sp. nov., isolated from a dry surface of tidal flat.</title>
        <authorList>
            <person name="Hwang S.H."/>
            <person name="Hwang W.M."/>
            <person name="Kang K."/>
            <person name="Ahn T.-Y."/>
        </authorList>
    </citation>
    <scope>NUCLEOTIDE SEQUENCE [LARGE SCALE GENOMIC DNA]</scope>
    <source>
        <strain evidence="4">SH35</strain>
    </source>
</reference>
<dbReference type="PANTHER" id="PTHR10900:SF77">
    <property type="entry name" value="FI19380P1"/>
    <property type="match status" value="1"/>
</dbReference>
<dbReference type="RefSeq" id="WP_107011107.1">
    <property type="nucleotide sequence ID" value="NZ_CP028136.1"/>
</dbReference>
<dbReference type="InterPro" id="IPR000782">
    <property type="entry name" value="FAS1_domain"/>
</dbReference>
<evidence type="ECO:0000259" key="2">
    <source>
        <dbReference type="PROSITE" id="PS50213"/>
    </source>
</evidence>
<dbReference type="EMBL" id="CP028136">
    <property type="protein sequence ID" value="AVR44329.1"/>
    <property type="molecule type" value="Genomic_DNA"/>
</dbReference>
<accession>A0A2R3Z261</accession>
<dbReference type="Pfam" id="PF02469">
    <property type="entry name" value="Fasciclin"/>
    <property type="match status" value="1"/>
</dbReference>
<name>A0A2R3Z261_9FLAO</name>
<proteinExistence type="predicted"/>
<gene>
    <name evidence="3" type="ORF">C7S20_03120</name>
</gene>
<dbReference type="InterPro" id="IPR036378">
    <property type="entry name" value="FAS1_dom_sf"/>
</dbReference>
<dbReference type="GO" id="GO:0005615">
    <property type="term" value="C:extracellular space"/>
    <property type="evidence" value="ECO:0007669"/>
    <property type="project" value="TreeGrafter"/>
</dbReference>
<protein>
    <recommendedName>
        <fullName evidence="2">FAS1 domain-containing protein</fullName>
    </recommendedName>
</protein>
<dbReference type="SUPFAM" id="SSF82153">
    <property type="entry name" value="FAS1 domain"/>
    <property type="match status" value="1"/>
</dbReference>
<feature type="chain" id="PRO_5015352093" description="FAS1 domain-containing protein" evidence="1">
    <location>
        <begin position="22"/>
        <end position="212"/>
    </location>
</feature>
<dbReference type="PANTHER" id="PTHR10900">
    <property type="entry name" value="PERIOSTIN-RELATED"/>
    <property type="match status" value="1"/>
</dbReference>
<dbReference type="InterPro" id="IPR050904">
    <property type="entry name" value="Adhesion/Biosynth-related"/>
</dbReference>
<dbReference type="Gene3D" id="2.30.180.10">
    <property type="entry name" value="FAS1 domain"/>
    <property type="match status" value="1"/>
</dbReference>
<dbReference type="AlphaFoldDB" id="A0A2R3Z261"/>
<dbReference type="SMART" id="SM00554">
    <property type="entry name" value="FAS1"/>
    <property type="match status" value="1"/>
</dbReference>
<dbReference type="PROSITE" id="PS50213">
    <property type="entry name" value="FAS1"/>
    <property type="match status" value="1"/>
</dbReference>